<dbReference type="SUPFAM" id="SSF88723">
    <property type="entry name" value="PIN domain-like"/>
    <property type="match status" value="1"/>
</dbReference>
<dbReference type="AlphaFoldDB" id="A0A7X6L9U9"/>
<reference evidence="1 2" key="1">
    <citation type="submission" date="2020-04" db="EMBL/GenBank/DDBJ databases">
        <title>MicrobeNet Type strains.</title>
        <authorList>
            <person name="Nicholson A.C."/>
        </authorList>
    </citation>
    <scope>NUCLEOTIDE SEQUENCE [LARGE SCALE GENOMIC DNA]</scope>
    <source>
        <strain evidence="1 2">DSM 44956</strain>
    </source>
</reference>
<evidence type="ECO:0000313" key="2">
    <source>
        <dbReference type="Proteomes" id="UP000540698"/>
    </source>
</evidence>
<protein>
    <submittedName>
        <fullName evidence="1">Type II toxin-antitoxin system VapC family toxin</fullName>
    </submittedName>
</protein>
<organism evidence="1 2">
    <name type="scientific">Nocardia gamkensis</name>
    <dbReference type="NCBI Taxonomy" id="352869"/>
    <lineage>
        <taxon>Bacteria</taxon>
        <taxon>Bacillati</taxon>
        <taxon>Actinomycetota</taxon>
        <taxon>Actinomycetes</taxon>
        <taxon>Mycobacteriales</taxon>
        <taxon>Nocardiaceae</taxon>
        <taxon>Nocardia</taxon>
    </lineage>
</organism>
<accession>A0A7X6L9U9</accession>
<comment type="caution">
    <text evidence="1">The sequence shown here is derived from an EMBL/GenBank/DDBJ whole genome shotgun (WGS) entry which is preliminary data.</text>
</comment>
<dbReference type="EMBL" id="JAAXOS010000017">
    <property type="protein sequence ID" value="NKY30305.1"/>
    <property type="molecule type" value="Genomic_DNA"/>
</dbReference>
<dbReference type="RefSeq" id="WP_062976489.1">
    <property type="nucleotide sequence ID" value="NZ_JAAXOS010000017.1"/>
</dbReference>
<name>A0A7X6L9U9_9NOCA</name>
<evidence type="ECO:0000313" key="1">
    <source>
        <dbReference type="EMBL" id="NKY30305.1"/>
    </source>
</evidence>
<dbReference type="Proteomes" id="UP000540698">
    <property type="component" value="Unassembled WGS sequence"/>
</dbReference>
<proteinExistence type="predicted"/>
<gene>
    <name evidence="1" type="ORF">HGB38_29430</name>
</gene>
<keyword evidence="2" id="KW-1185">Reference proteome</keyword>
<dbReference type="Gene3D" id="3.40.50.1010">
    <property type="entry name" value="5'-nuclease"/>
    <property type="match status" value="1"/>
</dbReference>
<sequence length="130" mass="14049">MPDVLFLDSEGLSMLYRKDRRMLAWVQAAKEDGVRVATTAMTTVEADYSKVNAARIAWTLSQIDVHAVTRELAAQAAVLLREHGLGGHKYAIDAVLAASARSVRGLATVVTSDPEDMALLCGPKIEIVKV</sequence>
<dbReference type="InterPro" id="IPR029060">
    <property type="entry name" value="PIN-like_dom_sf"/>
</dbReference>